<dbReference type="PANTHER" id="PTHR45749">
    <property type="match status" value="1"/>
</dbReference>
<name>A0ABM1C0E2_LIMPO</name>
<dbReference type="InterPro" id="IPR036875">
    <property type="entry name" value="Znf_CCHC_sf"/>
</dbReference>
<reference evidence="3" key="1">
    <citation type="submission" date="2025-08" db="UniProtKB">
        <authorList>
            <consortium name="RefSeq"/>
        </authorList>
    </citation>
    <scope>IDENTIFICATION</scope>
    <source>
        <tissue evidence="3">Muscle</tissue>
    </source>
</reference>
<evidence type="ECO:0000256" key="1">
    <source>
        <dbReference type="SAM" id="MobiDB-lite"/>
    </source>
</evidence>
<evidence type="ECO:0000313" key="3">
    <source>
        <dbReference type="RefSeq" id="XP_013792050.1"/>
    </source>
</evidence>
<evidence type="ECO:0000313" key="2">
    <source>
        <dbReference type="Proteomes" id="UP000694941"/>
    </source>
</evidence>
<dbReference type="GeneID" id="106475922"/>
<sequence length="499" mass="57096">MAQKIKINRRNSVFTEIPEGARPHNVIKAVEESLGEGAVECLQPLGQFRVIANYSGMKKLCVRCKQVGHFTAGCTCKMCGEVGHSPEECLSQMKKKKLSGAQNRKKRAREEESRQRGTLNDWIKRSKEEVEDNDLCKKDGDFSTFFERNDFGYLKKPVSNKLKITIVQHGPERYQNKSGPFIEKNGRSFSKQWFEKVSTNGETVKRKCLLYSPYRKACYCFVCFLFAKEQSSSMSNFSKEEGFSSWRKLNPQIPDHEKSPSHKSYIREYLNLVVRLQCSNTTDAELQQQMSAVKKKWKAITERIVEVTSFLAFRGHRGEGISRLTESEEIINENAGNFMATIRLLAKYDVNLAEHMQRGKEKPKSVTYLSTRSQNEIIDLLDTAHEDQVSEILRYVHIDENNKVEMKEIFLGFFQINKKDAVSLANMIMKKLEENKISIKDCRGQVYDNAAVMAGGKGSVQQKILQFNPKAVFVNFENHSLNLACVHASEVQPVVVTFF</sequence>
<feature type="compositionally biased region" description="Basic residues" evidence="1">
    <location>
        <begin position="94"/>
        <end position="107"/>
    </location>
</feature>
<accession>A0ABM1C0E2</accession>
<dbReference type="Proteomes" id="UP000694941">
    <property type="component" value="Unplaced"/>
</dbReference>
<gene>
    <name evidence="3" type="primary">LOC106475922</name>
</gene>
<organism evidence="2 3">
    <name type="scientific">Limulus polyphemus</name>
    <name type="common">Atlantic horseshoe crab</name>
    <dbReference type="NCBI Taxonomy" id="6850"/>
    <lineage>
        <taxon>Eukaryota</taxon>
        <taxon>Metazoa</taxon>
        <taxon>Ecdysozoa</taxon>
        <taxon>Arthropoda</taxon>
        <taxon>Chelicerata</taxon>
        <taxon>Merostomata</taxon>
        <taxon>Xiphosura</taxon>
        <taxon>Limulidae</taxon>
        <taxon>Limulus</taxon>
    </lineage>
</organism>
<proteinExistence type="predicted"/>
<feature type="region of interest" description="Disordered" evidence="1">
    <location>
        <begin position="94"/>
        <end position="117"/>
    </location>
</feature>
<dbReference type="RefSeq" id="XP_013792050.1">
    <property type="nucleotide sequence ID" value="XM_013936596.1"/>
</dbReference>
<protein>
    <submittedName>
        <fullName evidence="3">Zinc finger MYM-type protein 1-like</fullName>
    </submittedName>
</protein>
<dbReference type="PANTHER" id="PTHR45749:SF21">
    <property type="entry name" value="DUF4371 DOMAIN-CONTAINING PROTEIN"/>
    <property type="match status" value="1"/>
</dbReference>
<dbReference type="SUPFAM" id="SSF57756">
    <property type="entry name" value="Retrovirus zinc finger-like domains"/>
    <property type="match status" value="1"/>
</dbReference>
<keyword evidence="2" id="KW-1185">Reference proteome</keyword>